<dbReference type="EMBL" id="VNJK01000002">
    <property type="protein sequence ID" value="TVX89414.1"/>
    <property type="molecule type" value="Genomic_DNA"/>
</dbReference>
<reference evidence="2 3" key="1">
    <citation type="submission" date="2019-07" db="EMBL/GenBank/DDBJ databases">
        <authorList>
            <person name="Kim J."/>
        </authorList>
    </citation>
    <scope>NUCLEOTIDE SEQUENCE [LARGE SCALE GENOMIC DNA]</scope>
    <source>
        <strain evidence="2 3">N4</strain>
    </source>
</reference>
<sequence>MLMSRNVHVQCCKGSTAKMILLFVSILGWMVISTTDQVAAQAASQTDEKLFDSYKDVHFLHVSPGHNEASYNGKIIKMKNKPYIENEHFMLPAHWIAKFTGLELSVDGNRILLANDNQTWEFYSDSRHAILNGKDINLPVATKGSGEQMVMPIRVFKDTYKMEYFIHFYSDIPVYALVRYSDVSKQEKKILHDAHNLRRIGHPNYRWSIAYPTEWKRPNEFMNSDRTHTFEHRYDDLTLYIRLRKYQPTHKPYYNENRITNTFGNFDSIDGYSSKKGKGFEKPRIGTYAGNTFYEFGYYEGDNYSFLRTIYAGDTAFTIVLYSKDRNKVRDNISLVNTFALQYKLEGVETLNINHVVGSGDSELQ</sequence>
<dbReference type="InterPro" id="IPR036582">
    <property type="entry name" value="Mao_N_sf"/>
</dbReference>
<name>A0A559IP38_9BACL</name>
<dbReference type="AlphaFoldDB" id="A0A559IP38"/>
<protein>
    <recommendedName>
        <fullName evidence="1">Copper amine oxidase-like N-terminal domain-containing protein</fullName>
    </recommendedName>
</protein>
<feature type="domain" description="Copper amine oxidase-like N-terminal" evidence="1">
    <location>
        <begin position="72"/>
        <end position="162"/>
    </location>
</feature>
<proteinExistence type="predicted"/>
<dbReference type="SUPFAM" id="SSF55383">
    <property type="entry name" value="Copper amine oxidase, domain N"/>
    <property type="match status" value="1"/>
</dbReference>
<comment type="caution">
    <text evidence="2">The sequence shown here is derived from an EMBL/GenBank/DDBJ whole genome shotgun (WGS) entry which is preliminary data.</text>
</comment>
<dbReference type="Proteomes" id="UP000318102">
    <property type="component" value="Unassembled WGS sequence"/>
</dbReference>
<evidence type="ECO:0000259" key="1">
    <source>
        <dbReference type="Pfam" id="PF07833"/>
    </source>
</evidence>
<dbReference type="Pfam" id="PF07833">
    <property type="entry name" value="Cu_amine_oxidN1"/>
    <property type="match status" value="1"/>
</dbReference>
<keyword evidence="3" id="KW-1185">Reference proteome</keyword>
<gene>
    <name evidence="2" type="ORF">FPZ44_16655</name>
</gene>
<dbReference type="InterPro" id="IPR012854">
    <property type="entry name" value="Cu_amine_oxidase-like_N"/>
</dbReference>
<dbReference type="RefSeq" id="WP_144991915.1">
    <property type="nucleotide sequence ID" value="NZ_VNJK01000002.1"/>
</dbReference>
<evidence type="ECO:0000313" key="2">
    <source>
        <dbReference type="EMBL" id="TVX89414.1"/>
    </source>
</evidence>
<accession>A0A559IP38</accession>
<dbReference type="OrthoDB" id="1803727at2"/>
<organism evidence="2 3">
    <name type="scientific">Paenibacillus agilis</name>
    <dbReference type="NCBI Taxonomy" id="3020863"/>
    <lineage>
        <taxon>Bacteria</taxon>
        <taxon>Bacillati</taxon>
        <taxon>Bacillota</taxon>
        <taxon>Bacilli</taxon>
        <taxon>Bacillales</taxon>
        <taxon>Paenibacillaceae</taxon>
        <taxon>Paenibacillus</taxon>
    </lineage>
</organism>
<evidence type="ECO:0000313" key="3">
    <source>
        <dbReference type="Proteomes" id="UP000318102"/>
    </source>
</evidence>